<evidence type="ECO:0000256" key="4">
    <source>
        <dbReference type="ARBA" id="ARBA00022490"/>
    </source>
</evidence>
<evidence type="ECO:0000313" key="17">
    <source>
        <dbReference type="Proteomes" id="UP000308365"/>
    </source>
</evidence>
<dbReference type="AlphaFoldDB" id="A0A4U1FC95"/>
<evidence type="ECO:0000256" key="7">
    <source>
        <dbReference type="ARBA" id="ARBA00022691"/>
    </source>
</evidence>
<evidence type="ECO:0000256" key="5">
    <source>
        <dbReference type="ARBA" id="ARBA00022603"/>
    </source>
</evidence>
<dbReference type="PANTHER" id="PTHR22809">
    <property type="entry name" value="METHYLTRANSFERASE-RELATED"/>
    <property type="match status" value="1"/>
</dbReference>
<evidence type="ECO:0000256" key="9">
    <source>
        <dbReference type="ARBA" id="ARBA00023242"/>
    </source>
</evidence>
<evidence type="ECO:0000313" key="16">
    <source>
        <dbReference type="EMBL" id="TKC46426.1"/>
    </source>
</evidence>
<dbReference type="SUPFAM" id="SSF53335">
    <property type="entry name" value="S-adenosyl-L-methionine-dependent methyltransferases"/>
    <property type="match status" value="1"/>
</dbReference>
<comment type="subcellular location">
    <subcellularLocation>
        <location evidence="2">Cytoplasm</location>
    </subcellularLocation>
    <subcellularLocation>
        <location evidence="1">Nucleus</location>
    </subcellularLocation>
</comment>
<comment type="caution">
    <text evidence="16">The sequence shown here is derived from an EMBL/GenBank/DDBJ whole genome shotgun (WGS) entry which is preliminary data.</text>
</comment>
<evidence type="ECO:0000256" key="8">
    <source>
        <dbReference type="ARBA" id="ARBA00022694"/>
    </source>
</evidence>
<evidence type="ECO:0000256" key="10">
    <source>
        <dbReference type="ARBA" id="ARBA00050646"/>
    </source>
</evidence>
<dbReference type="InterPro" id="IPR026113">
    <property type="entry name" value="METTL2/6/8-like"/>
</dbReference>
<comment type="similarity">
    <text evidence="3">Belongs to the methyltransferase superfamily. METL family.</text>
</comment>
<name>A0A4U1FC95_MONMO</name>
<dbReference type="GO" id="GO:0052735">
    <property type="term" value="F:tRNA (cytidine-3-)-methyltransferase activity"/>
    <property type="evidence" value="ECO:0007669"/>
    <property type="project" value="UniProtKB-ARBA"/>
</dbReference>
<protein>
    <recommendedName>
        <fullName evidence="13">tRNA N(3)-cytidine methyltransferase METTL6</fullName>
    </recommendedName>
    <alternativeName>
        <fullName evidence="14">Methyltransferase-like protein 6</fullName>
    </alternativeName>
</protein>
<keyword evidence="7" id="KW-0949">S-adenosyl-L-methionine</keyword>
<dbReference type="PIRSF" id="PIRSF037755">
    <property type="entry name" value="Mettl2_prd"/>
    <property type="match status" value="1"/>
</dbReference>
<keyword evidence="9" id="KW-0539">Nucleus</keyword>
<keyword evidence="6" id="KW-0808">Transferase</keyword>
<dbReference type="EMBL" id="RWIC01000268">
    <property type="protein sequence ID" value="TKC46426.1"/>
    <property type="molecule type" value="Genomic_DNA"/>
</dbReference>
<dbReference type="Proteomes" id="UP000308365">
    <property type="component" value="Unassembled WGS sequence"/>
</dbReference>
<evidence type="ECO:0000256" key="12">
    <source>
        <dbReference type="ARBA" id="ARBA00065134"/>
    </source>
</evidence>
<dbReference type="FunFam" id="3.40.50.150:FF:000279">
    <property type="entry name" value="Methyltransferase-like protein"/>
    <property type="match status" value="1"/>
</dbReference>
<evidence type="ECO:0000256" key="14">
    <source>
        <dbReference type="ARBA" id="ARBA00079889"/>
    </source>
</evidence>
<feature type="non-terminal residue" evidence="16">
    <location>
        <position position="1"/>
    </location>
</feature>
<evidence type="ECO:0000259" key="15">
    <source>
        <dbReference type="Pfam" id="PF08242"/>
    </source>
</evidence>
<evidence type="ECO:0000256" key="3">
    <source>
        <dbReference type="ARBA" id="ARBA00009725"/>
    </source>
</evidence>
<keyword evidence="4" id="KW-0963">Cytoplasm</keyword>
<dbReference type="Gene3D" id="3.40.50.150">
    <property type="entry name" value="Vaccinia Virus protein VP39"/>
    <property type="match status" value="1"/>
</dbReference>
<keyword evidence="5" id="KW-0489">Methyltransferase</keyword>
<accession>A0A4U1FC95</accession>
<dbReference type="InterPro" id="IPR029063">
    <property type="entry name" value="SAM-dependent_MTases_sf"/>
</dbReference>
<evidence type="ECO:0000256" key="11">
    <source>
        <dbReference type="ARBA" id="ARBA00058280"/>
    </source>
</evidence>
<sequence length="301" mass="35219">EMAALQRKGLQARILSSEEEEKLTRDQALVSDYKQQKLEKEAQKNWDLFYKRNSTNFFKDRHWTTREFEELRSCREFEDQKLTMLEAGCGVGNCLFPLLEDPNIFAYACDFSPRAVEYVKQNPLYDTERCKVFQCDLTKDDLLEHVPPESVDVVMLIFVLSAVHPDKMHLVLQNIYKVLKPGKSVLFRDYGLYDHAMLRFKAGSKLAENFYVRQDGTRSYFFTDAVQWSPDCERCRSACLLDFLARLFMDTGYEEEVNEYVFRETVNKKEGLCVPRVFLQSKFRKSLKNPTPVTPCLGHES</sequence>
<dbReference type="PANTHER" id="PTHR22809:SF5">
    <property type="entry name" value="TRNA N(3)-METHYLCYTIDINE METHYLTRANSFERASE METTL6"/>
    <property type="match status" value="1"/>
</dbReference>
<dbReference type="CDD" id="cd02440">
    <property type="entry name" value="AdoMet_MTases"/>
    <property type="match status" value="1"/>
</dbReference>
<organism evidence="16 17">
    <name type="scientific">Monodon monoceros</name>
    <name type="common">Narwhal</name>
    <name type="synonym">Ceratodon monodon</name>
    <dbReference type="NCBI Taxonomy" id="40151"/>
    <lineage>
        <taxon>Eukaryota</taxon>
        <taxon>Metazoa</taxon>
        <taxon>Chordata</taxon>
        <taxon>Craniata</taxon>
        <taxon>Vertebrata</taxon>
        <taxon>Euteleostomi</taxon>
        <taxon>Mammalia</taxon>
        <taxon>Eutheria</taxon>
        <taxon>Laurasiatheria</taxon>
        <taxon>Artiodactyla</taxon>
        <taxon>Whippomorpha</taxon>
        <taxon>Cetacea</taxon>
        <taxon>Odontoceti</taxon>
        <taxon>Monodontidae</taxon>
        <taxon>Monodon</taxon>
    </lineage>
</organism>
<dbReference type="InterPro" id="IPR013217">
    <property type="entry name" value="Methyltransf_12"/>
</dbReference>
<reference evidence="17" key="1">
    <citation type="journal article" date="2019" name="IScience">
        <title>Narwhal Genome Reveals Long-Term Low Genetic Diversity despite Current Large Abundance Size.</title>
        <authorList>
            <person name="Westbury M.V."/>
            <person name="Petersen B."/>
            <person name="Garde E."/>
            <person name="Heide-Jorgensen M.P."/>
            <person name="Lorenzen E.D."/>
        </authorList>
    </citation>
    <scope>NUCLEOTIDE SEQUENCE [LARGE SCALE GENOMIC DNA]</scope>
</reference>
<comment type="catalytic activity">
    <reaction evidence="10">
        <text>cytidine(32) in tRNA(Ser) + S-adenosyl-L-methionine = N(3)-methylcytidine(32) in tRNA(Ser) + S-adenosyl-L-homocysteine + H(+)</text>
        <dbReference type="Rhea" id="RHEA:50956"/>
        <dbReference type="Rhea" id="RHEA-COMP:12849"/>
        <dbReference type="Rhea" id="RHEA-COMP:12851"/>
        <dbReference type="ChEBI" id="CHEBI:15378"/>
        <dbReference type="ChEBI" id="CHEBI:57856"/>
        <dbReference type="ChEBI" id="CHEBI:59789"/>
        <dbReference type="ChEBI" id="CHEBI:74894"/>
        <dbReference type="ChEBI" id="CHEBI:82748"/>
    </reaction>
    <physiologicalReaction direction="left-to-right" evidence="10">
        <dbReference type="Rhea" id="RHEA:50957"/>
    </physiologicalReaction>
</comment>
<dbReference type="Pfam" id="PF08242">
    <property type="entry name" value="Methyltransf_12"/>
    <property type="match status" value="1"/>
</dbReference>
<dbReference type="GO" id="GO:0005634">
    <property type="term" value="C:nucleus"/>
    <property type="evidence" value="ECO:0007669"/>
    <property type="project" value="UniProtKB-SubCell"/>
</dbReference>
<comment type="subunit">
    <text evidence="12">Monomer. Interacts with SARS1/SerRS; interaction is mediated via tRNA(Ser) and is required for N(3)-methylcytidine methylation.</text>
</comment>
<comment type="function">
    <text evidence="11">S-adenosyl-L-methionine-dependent methyltransferase that mediates N(3)-methylcytidine modification of residue 32 of the tRNA anticodon loop of tRNA(Ser), including tRNA(Ser)(UGA) and tRNA(Ser)(GCU). Interaction with SARS1/SerRS is required for N(3)-methylcytidine methylation.</text>
</comment>
<evidence type="ECO:0000256" key="13">
    <source>
        <dbReference type="ARBA" id="ARBA00067376"/>
    </source>
</evidence>
<dbReference type="GO" id="GO:0005737">
    <property type="term" value="C:cytoplasm"/>
    <property type="evidence" value="ECO:0007669"/>
    <property type="project" value="UniProtKB-SubCell"/>
</dbReference>
<dbReference type="GO" id="GO:0030488">
    <property type="term" value="P:tRNA methylation"/>
    <property type="evidence" value="ECO:0007669"/>
    <property type="project" value="UniProtKB-ARBA"/>
</dbReference>
<feature type="domain" description="Methyltransferase type 12" evidence="15">
    <location>
        <begin position="85"/>
        <end position="182"/>
    </location>
</feature>
<gene>
    <name evidence="16" type="ORF">EI555_015612</name>
</gene>
<evidence type="ECO:0000256" key="2">
    <source>
        <dbReference type="ARBA" id="ARBA00004496"/>
    </source>
</evidence>
<evidence type="ECO:0000256" key="6">
    <source>
        <dbReference type="ARBA" id="ARBA00022679"/>
    </source>
</evidence>
<evidence type="ECO:0000256" key="1">
    <source>
        <dbReference type="ARBA" id="ARBA00004123"/>
    </source>
</evidence>
<proteinExistence type="inferred from homology"/>
<keyword evidence="8" id="KW-0819">tRNA processing</keyword>